<dbReference type="InterPro" id="IPR038158">
    <property type="entry name" value="H-NOX_domain_sf"/>
</dbReference>
<dbReference type="InterPro" id="IPR011644">
    <property type="entry name" value="Heme_NO-bd"/>
</dbReference>
<protein>
    <submittedName>
        <fullName evidence="2">Heme NO-binding domain-containing protein</fullName>
    </submittedName>
</protein>
<dbReference type="RefSeq" id="WP_206594526.1">
    <property type="nucleotide sequence ID" value="NZ_JAFKCS010000011.1"/>
</dbReference>
<reference evidence="2 3" key="1">
    <citation type="submission" date="2021-03" db="EMBL/GenBank/DDBJ databases">
        <title>novel species isolated from a fishpond in China.</title>
        <authorList>
            <person name="Lu H."/>
            <person name="Cai Z."/>
        </authorList>
    </citation>
    <scope>NUCLEOTIDE SEQUENCE [LARGE SCALE GENOMIC DNA]</scope>
    <source>
        <strain evidence="2 3">Y57</strain>
    </source>
</reference>
<accession>A0ABS3CVT0</accession>
<organism evidence="2 3">
    <name type="scientific">Bowmanella yangjiangensis</name>
    <dbReference type="NCBI Taxonomy" id="2811230"/>
    <lineage>
        <taxon>Bacteria</taxon>
        <taxon>Pseudomonadati</taxon>
        <taxon>Pseudomonadota</taxon>
        <taxon>Gammaproteobacteria</taxon>
        <taxon>Alteromonadales</taxon>
        <taxon>Alteromonadaceae</taxon>
        <taxon>Bowmanella</taxon>
    </lineage>
</organism>
<dbReference type="Proteomes" id="UP000663992">
    <property type="component" value="Unassembled WGS sequence"/>
</dbReference>
<proteinExistence type="predicted"/>
<dbReference type="EMBL" id="JAFKCS010000011">
    <property type="protein sequence ID" value="MBN7820695.1"/>
    <property type="molecule type" value="Genomic_DNA"/>
</dbReference>
<name>A0ABS3CVT0_9ALTE</name>
<dbReference type="Pfam" id="PF07700">
    <property type="entry name" value="HNOB"/>
    <property type="match status" value="1"/>
</dbReference>
<sequence>MLGIIFTSFVDMVEERFPEIQVERLLETAAPQGGGAYTAVGYYAFEELQSLVVTLSNMTNRPVKTLLYDFGVYLFDVLKQSHESLLWSKEHLFDLLACLDTEIHRDVMSLYAQANPPRFTVIERDEQKIVLLYESARHLEALAHGLVVGAASHYQRNVSVDIQPSSTALGSFIIVRLL</sequence>
<evidence type="ECO:0000313" key="3">
    <source>
        <dbReference type="Proteomes" id="UP000663992"/>
    </source>
</evidence>
<dbReference type="SUPFAM" id="SSF111126">
    <property type="entry name" value="Ligand-binding domain in the NO signalling and Golgi transport"/>
    <property type="match status" value="1"/>
</dbReference>
<feature type="domain" description="Heme NO-binding" evidence="1">
    <location>
        <begin position="3"/>
        <end position="161"/>
    </location>
</feature>
<evidence type="ECO:0000259" key="1">
    <source>
        <dbReference type="Pfam" id="PF07700"/>
    </source>
</evidence>
<keyword evidence="3" id="KW-1185">Reference proteome</keyword>
<gene>
    <name evidence="2" type="ORF">J0A65_12520</name>
</gene>
<dbReference type="InterPro" id="IPR024096">
    <property type="entry name" value="NO_sig/Golgi_transp_ligand-bd"/>
</dbReference>
<comment type="caution">
    <text evidence="2">The sequence shown here is derived from an EMBL/GenBank/DDBJ whole genome shotgun (WGS) entry which is preliminary data.</text>
</comment>
<dbReference type="Gene3D" id="3.90.1520.10">
    <property type="entry name" value="H-NOX domain"/>
    <property type="match status" value="1"/>
</dbReference>
<evidence type="ECO:0000313" key="2">
    <source>
        <dbReference type="EMBL" id="MBN7820695.1"/>
    </source>
</evidence>